<dbReference type="Gene3D" id="3.40.47.10">
    <property type="match status" value="2"/>
</dbReference>
<comment type="similarity">
    <text evidence="2">Belongs to the thiolase-like superfamily. Beta-ketoacyl-ACP synthases family.</text>
</comment>
<proteinExistence type="inferred from homology"/>
<dbReference type="SMR" id="R0JPC8"/>
<dbReference type="PANTHER" id="PTHR43775">
    <property type="entry name" value="FATTY ACID SYNTHASE"/>
    <property type="match status" value="1"/>
</dbReference>
<dbReference type="CDD" id="cd00833">
    <property type="entry name" value="PKS"/>
    <property type="match status" value="1"/>
</dbReference>
<keyword evidence="1" id="KW-0511">Multifunctional enzyme</keyword>
<dbReference type="STRING" id="671987.R0JPC8"/>
<dbReference type="Pfam" id="PF02801">
    <property type="entry name" value="Ketoacyl-synt_C"/>
    <property type="match status" value="1"/>
</dbReference>
<evidence type="ECO:0000256" key="1">
    <source>
        <dbReference type="ARBA" id="ARBA00023268"/>
    </source>
</evidence>
<dbReference type="InterPro" id="IPR016039">
    <property type="entry name" value="Thiolase-like"/>
</dbReference>
<dbReference type="Pfam" id="PF16197">
    <property type="entry name" value="KAsynt_C_assoc"/>
    <property type="match status" value="1"/>
</dbReference>
<dbReference type="SMART" id="SM00827">
    <property type="entry name" value="PKS_AT"/>
    <property type="match status" value="1"/>
</dbReference>
<dbReference type="SMART" id="SM00825">
    <property type="entry name" value="PKS_KS"/>
    <property type="match status" value="1"/>
</dbReference>
<dbReference type="Gene3D" id="3.40.366.10">
    <property type="entry name" value="Malonyl-Coenzyme A Acyl Carrier Protein, domain 2"/>
    <property type="match status" value="1"/>
</dbReference>
<dbReference type="Gene3D" id="3.30.70.3290">
    <property type="match status" value="1"/>
</dbReference>
<dbReference type="InterPro" id="IPR020841">
    <property type="entry name" value="PKS_Beta-ketoAc_synthase_dom"/>
</dbReference>
<dbReference type="OrthoDB" id="329835at2759"/>
<dbReference type="InterPro" id="IPR042104">
    <property type="entry name" value="PKS_dehydratase_sf"/>
</dbReference>
<dbReference type="InterPro" id="IPR016035">
    <property type="entry name" value="Acyl_Trfase/lysoPLipase"/>
</dbReference>
<dbReference type="InterPro" id="IPR032821">
    <property type="entry name" value="PKS_assoc"/>
</dbReference>
<dbReference type="GO" id="GO:0004312">
    <property type="term" value="F:fatty acid synthase activity"/>
    <property type="evidence" value="ECO:0007669"/>
    <property type="project" value="TreeGrafter"/>
</dbReference>
<protein>
    <recommendedName>
        <fullName evidence="3">Ketosynthase family 3 (KS3) domain-containing protein</fullName>
    </recommendedName>
</protein>
<dbReference type="GO" id="GO:0006633">
    <property type="term" value="P:fatty acid biosynthetic process"/>
    <property type="evidence" value="ECO:0007669"/>
    <property type="project" value="TreeGrafter"/>
</dbReference>
<gene>
    <name evidence="4" type="ORF">SETTUDRAFT_34554</name>
</gene>
<dbReference type="InterPro" id="IPR050091">
    <property type="entry name" value="PKS_NRPS_Biosynth_Enz"/>
</dbReference>
<sequence>MTRIANGFRQHGTADAHSTAVTGLSCRFPADGNTAENFWRFICEGRSAYSESPDRWNPDAFHYPGKKIITGKMRGANFLKQDISTVDANFFNVFKIEAEAMDPQQRMLLETAYEAMENNRLPLEKQFLGRDGRCKAFDASEDGCGRGDGIAVLILQRVDDAIADGDPIRAIIRGSACNQDGRTKGFTLPSADAQEQLARDVYRRASLSIAETRYVKAHGTGTQAGDTQKTEAFSRKFSPHHSPPEKLYVGSVKSNISHLEACASLASIIKVIYILENGLIPPTISSKKPNPKVKWDEWNLNVPTELTPWPKNGLRRASAQAFGYSGTNARIVLDDAYHYLKSRKLTENHYTKTYDSEGPKQTNGFARGRKMYSAVLGGYMEPSELGASNWVRNLVSPVQFSDALHDLIRPELKHGKRSPANQVDILVEVGPHAALQGPSNQILKAHGIADVSYCAVISRGKDGVQTALECAGALLVQGVAVDTRAVNDVDAPVKPLVHLPPYAWNHSLQYYTRASRCLERRLQALAGLRVRKRGAMAARPQHLGLGAVSGGGSGSAFVHGFRLRDVLIDVDVALVVPGEGDVEVILELKPHRAATLDATSTAVWSDFTVASWADGQTLRQNCSRLIVVDYEAPTGSGMAVERMLEVQEARETLGAMTRSAHVTTTHDDLYTHLDTYGLSYGPAYVFIKFQNIWTTRPELMAEILGETFKLIRSTRSHGRGKEVGVHVAGEDKEPSPYAPVNMNNSPIDLLLFGDQTVEKLSGVWALAQLAKTREVASRFLQAAAELIVSADENATLLGKAKDGGHRTEVIGLCTDQMAAAVALAVETTRIALRLARQIWHNSQRINVTPGPWAATILGLETAHVQQLLDAFHGETKVPPARRIAIGVEARGCMTLFSPPSTQTRLRAWSRELGQALRIPTEARGRVHMPNTPLNARRAAIYSTSDGRCLHDGAAFGELLAAVLPDTGHLSISSEQPKSRKRHVCATVKSLLEYCPTPLPAAARPKQGTALITGSTGPVRKGACDNDDDADLCMVFTTEVHGKSDGNE</sequence>
<dbReference type="AlphaFoldDB" id="R0JPC8"/>
<dbReference type="SUPFAM" id="SSF53901">
    <property type="entry name" value="Thiolase-like"/>
    <property type="match status" value="2"/>
</dbReference>
<dbReference type="HOGENOM" id="CLU_291542_0_0_1"/>
<accession>R0JPC8</accession>
<dbReference type="PROSITE" id="PS52004">
    <property type="entry name" value="KS3_2"/>
    <property type="match status" value="1"/>
</dbReference>
<dbReference type="Gene3D" id="3.10.129.110">
    <property type="entry name" value="Polyketide synthase dehydratase"/>
    <property type="match status" value="1"/>
</dbReference>
<dbReference type="Pfam" id="PF16073">
    <property type="entry name" value="SAT"/>
    <property type="match status" value="1"/>
</dbReference>
<reference evidence="4 5" key="1">
    <citation type="journal article" date="2012" name="PLoS Pathog.">
        <title>Diverse lifestyles and strategies of plant pathogenesis encoded in the genomes of eighteen Dothideomycetes fungi.</title>
        <authorList>
            <person name="Ohm R.A."/>
            <person name="Feau N."/>
            <person name="Henrissat B."/>
            <person name="Schoch C.L."/>
            <person name="Horwitz B.A."/>
            <person name="Barry K.W."/>
            <person name="Condon B.J."/>
            <person name="Copeland A.C."/>
            <person name="Dhillon B."/>
            <person name="Glaser F."/>
            <person name="Hesse C.N."/>
            <person name="Kosti I."/>
            <person name="LaButti K."/>
            <person name="Lindquist E.A."/>
            <person name="Lucas S."/>
            <person name="Salamov A.A."/>
            <person name="Bradshaw R.E."/>
            <person name="Ciuffetti L."/>
            <person name="Hamelin R.C."/>
            <person name="Kema G.H.J."/>
            <person name="Lawrence C."/>
            <person name="Scott J.A."/>
            <person name="Spatafora J.W."/>
            <person name="Turgeon B.G."/>
            <person name="de Wit P.J.G.M."/>
            <person name="Zhong S."/>
            <person name="Goodwin S.B."/>
            <person name="Grigoriev I.V."/>
        </authorList>
    </citation>
    <scope>NUCLEOTIDE SEQUENCE [LARGE SCALE GENOMIC DNA]</scope>
    <source>
        <strain evidence="5">28A</strain>
    </source>
</reference>
<dbReference type="InterPro" id="IPR014030">
    <property type="entry name" value="Ketoacyl_synth_N"/>
</dbReference>
<dbReference type="eggNOG" id="KOG1202">
    <property type="taxonomic scope" value="Eukaryota"/>
</dbReference>
<reference evidence="4 5" key="2">
    <citation type="journal article" date="2013" name="PLoS Genet.">
        <title>Comparative genome structure, secondary metabolite, and effector coding capacity across Cochliobolus pathogens.</title>
        <authorList>
            <person name="Condon B.J."/>
            <person name="Leng Y."/>
            <person name="Wu D."/>
            <person name="Bushley K.E."/>
            <person name="Ohm R.A."/>
            <person name="Otillar R."/>
            <person name="Martin J."/>
            <person name="Schackwitz W."/>
            <person name="Grimwood J."/>
            <person name="MohdZainudin N."/>
            <person name="Xue C."/>
            <person name="Wang R."/>
            <person name="Manning V.A."/>
            <person name="Dhillon B."/>
            <person name="Tu Z.J."/>
            <person name="Steffenson B.J."/>
            <person name="Salamov A."/>
            <person name="Sun H."/>
            <person name="Lowry S."/>
            <person name="LaButti K."/>
            <person name="Han J."/>
            <person name="Copeland A."/>
            <person name="Lindquist E."/>
            <person name="Barry K."/>
            <person name="Schmutz J."/>
            <person name="Baker S.E."/>
            <person name="Ciuffetti L.M."/>
            <person name="Grigoriev I.V."/>
            <person name="Zhong S."/>
            <person name="Turgeon B.G."/>
        </authorList>
    </citation>
    <scope>NUCLEOTIDE SEQUENCE [LARGE SCALE GENOMIC DNA]</scope>
    <source>
        <strain evidence="5">28A</strain>
    </source>
</reference>
<dbReference type="InterPro" id="IPR032088">
    <property type="entry name" value="SAT"/>
</dbReference>
<evidence type="ECO:0000259" key="3">
    <source>
        <dbReference type="PROSITE" id="PS52004"/>
    </source>
</evidence>
<dbReference type="RefSeq" id="XP_008029488.1">
    <property type="nucleotide sequence ID" value="XM_008031297.1"/>
</dbReference>
<dbReference type="Proteomes" id="UP000016935">
    <property type="component" value="Unassembled WGS sequence"/>
</dbReference>
<dbReference type="EMBL" id="KB908844">
    <property type="protein sequence ID" value="EOA83043.1"/>
    <property type="molecule type" value="Genomic_DNA"/>
</dbReference>
<feature type="domain" description="Ketosynthase family 3 (KS3)" evidence="3">
    <location>
        <begin position="16"/>
        <end position="335"/>
    </location>
</feature>
<dbReference type="InterPro" id="IPR014043">
    <property type="entry name" value="Acyl_transferase_dom"/>
</dbReference>
<keyword evidence="2" id="KW-0808">Transferase</keyword>
<name>R0JPC8_EXST2</name>
<dbReference type="GO" id="GO:0044550">
    <property type="term" value="P:secondary metabolite biosynthetic process"/>
    <property type="evidence" value="ECO:0007669"/>
    <property type="project" value="TreeGrafter"/>
</dbReference>
<dbReference type="GeneID" id="19403919"/>
<evidence type="ECO:0000256" key="2">
    <source>
        <dbReference type="RuleBase" id="RU003694"/>
    </source>
</evidence>
<dbReference type="SUPFAM" id="SSF52151">
    <property type="entry name" value="FabD/lysophospholipase-like"/>
    <property type="match status" value="1"/>
</dbReference>
<organism evidence="4 5">
    <name type="scientific">Exserohilum turcicum (strain 28A)</name>
    <name type="common">Northern leaf blight fungus</name>
    <name type="synonym">Setosphaeria turcica</name>
    <dbReference type="NCBI Taxonomy" id="671987"/>
    <lineage>
        <taxon>Eukaryota</taxon>
        <taxon>Fungi</taxon>
        <taxon>Dikarya</taxon>
        <taxon>Ascomycota</taxon>
        <taxon>Pezizomycotina</taxon>
        <taxon>Dothideomycetes</taxon>
        <taxon>Pleosporomycetidae</taxon>
        <taxon>Pleosporales</taxon>
        <taxon>Pleosporineae</taxon>
        <taxon>Pleosporaceae</taxon>
        <taxon>Exserohilum</taxon>
    </lineage>
</organism>
<dbReference type="PROSITE" id="PS51257">
    <property type="entry name" value="PROKAR_LIPOPROTEIN"/>
    <property type="match status" value="1"/>
</dbReference>
<evidence type="ECO:0000313" key="5">
    <source>
        <dbReference type="Proteomes" id="UP000016935"/>
    </source>
</evidence>
<dbReference type="InterPro" id="IPR001227">
    <property type="entry name" value="Ac_transferase_dom_sf"/>
</dbReference>
<evidence type="ECO:0000313" key="4">
    <source>
        <dbReference type="EMBL" id="EOA83043.1"/>
    </source>
</evidence>
<dbReference type="InterPro" id="IPR014031">
    <property type="entry name" value="Ketoacyl_synth_C"/>
</dbReference>
<dbReference type="PANTHER" id="PTHR43775:SF29">
    <property type="entry name" value="ASPERFURANONE POLYKETIDE SYNTHASE AFOG-RELATED"/>
    <property type="match status" value="1"/>
</dbReference>
<keyword evidence="5" id="KW-1185">Reference proteome</keyword>
<dbReference type="Pfam" id="PF00109">
    <property type="entry name" value="ketoacyl-synt"/>
    <property type="match status" value="2"/>
</dbReference>